<protein>
    <submittedName>
        <fullName evidence="2">Uncharacterized protein</fullName>
    </submittedName>
</protein>
<gene>
    <name evidence="2" type="ORF">SELMODRAFT_443276</name>
</gene>
<evidence type="ECO:0000313" key="3">
    <source>
        <dbReference type="Proteomes" id="UP000001514"/>
    </source>
</evidence>
<dbReference type="STRING" id="88036.D8S022"/>
<dbReference type="Gramene" id="EFJ22255">
    <property type="protein sequence ID" value="EFJ22255"/>
    <property type="gene ID" value="SELMODRAFT_443276"/>
</dbReference>
<evidence type="ECO:0000313" key="2">
    <source>
        <dbReference type="EMBL" id="EFJ22255.1"/>
    </source>
</evidence>
<dbReference type="KEGG" id="smo:SELMODRAFT_443276"/>
<dbReference type="InterPro" id="IPR019616">
    <property type="entry name" value="Ycf54"/>
</dbReference>
<dbReference type="EMBL" id="GL377596">
    <property type="protein sequence ID" value="EFJ22255.1"/>
    <property type="molecule type" value="Genomic_DNA"/>
</dbReference>
<comment type="similarity">
    <text evidence="1">Belongs to the ycf54 family.</text>
</comment>
<dbReference type="AlphaFoldDB" id="D8S022"/>
<dbReference type="GO" id="GO:0015995">
    <property type="term" value="P:chlorophyll biosynthetic process"/>
    <property type="evidence" value="ECO:0000318"/>
    <property type="project" value="GO_Central"/>
</dbReference>
<dbReference type="Pfam" id="PF10674">
    <property type="entry name" value="Ycf54"/>
    <property type="match status" value="1"/>
</dbReference>
<dbReference type="Proteomes" id="UP000001514">
    <property type="component" value="Unassembled WGS sequence"/>
</dbReference>
<dbReference type="Gene3D" id="3.30.70.1860">
    <property type="entry name" value="Uncharacterised protein family Ycf54"/>
    <property type="match status" value="1"/>
</dbReference>
<keyword evidence="3" id="KW-1185">Reference proteome</keyword>
<name>D8S022_SELML</name>
<reference evidence="2 3" key="1">
    <citation type="journal article" date="2011" name="Science">
        <title>The Selaginella genome identifies genetic changes associated with the evolution of vascular plants.</title>
        <authorList>
            <person name="Banks J.A."/>
            <person name="Nishiyama T."/>
            <person name="Hasebe M."/>
            <person name="Bowman J.L."/>
            <person name="Gribskov M."/>
            <person name="dePamphilis C."/>
            <person name="Albert V.A."/>
            <person name="Aono N."/>
            <person name="Aoyama T."/>
            <person name="Ambrose B.A."/>
            <person name="Ashton N.W."/>
            <person name="Axtell M.J."/>
            <person name="Barker E."/>
            <person name="Barker M.S."/>
            <person name="Bennetzen J.L."/>
            <person name="Bonawitz N.D."/>
            <person name="Chapple C."/>
            <person name="Cheng C."/>
            <person name="Correa L.G."/>
            <person name="Dacre M."/>
            <person name="DeBarry J."/>
            <person name="Dreyer I."/>
            <person name="Elias M."/>
            <person name="Engstrom E.M."/>
            <person name="Estelle M."/>
            <person name="Feng L."/>
            <person name="Finet C."/>
            <person name="Floyd S.K."/>
            <person name="Frommer W.B."/>
            <person name="Fujita T."/>
            <person name="Gramzow L."/>
            <person name="Gutensohn M."/>
            <person name="Harholt J."/>
            <person name="Hattori M."/>
            <person name="Heyl A."/>
            <person name="Hirai T."/>
            <person name="Hiwatashi Y."/>
            <person name="Ishikawa M."/>
            <person name="Iwata M."/>
            <person name="Karol K.G."/>
            <person name="Koehler B."/>
            <person name="Kolukisaoglu U."/>
            <person name="Kubo M."/>
            <person name="Kurata T."/>
            <person name="Lalonde S."/>
            <person name="Li K."/>
            <person name="Li Y."/>
            <person name="Litt A."/>
            <person name="Lyons E."/>
            <person name="Manning G."/>
            <person name="Maruyama T."/>
            <person name="Michael T.P."/>
            <person name="Mikami K."/>
            <person name="Miyazaki S."/>
            <person name="Morinaga S."/>
            <person name="Murata T."/>
            <person name="Mueller-Roeber B."/>
            <person name="Nelson D.R."/>
            <person name="Obara M."/>
            <person name="Oguri Y."/>
            <person name="Olmstead R.G."/>
            <person name="Onodera N."/>
            <person name="Petersen B.L."/>
            <person name="Pils B."/>
            <person name="Prigge M."/>
            <person name="Rensing S.A."/>
            <person name="Riano-Pachon D.M."/>
            <person name="Roberts A.W."/>
            <person name="Sato Y."/>
            <person name="Scheller H.V."/>
            <person name="Schulz B."/>
            <person name="Schulz C."/>
            <person name="Shakirov E.V."/>
            <person name="Shibagaki N."/>
            <person name="Shinohara N."/>
            <person name="Shippen D.E."/>
            <person name="Soerensen I."/>
            <person name="Sotooka R."/>
            <person name="Sugimoto N."/>
            <person name="Sugita M."/>
            <person name="Sumikawa N."/>
            <person name="Tanurdzic M."/>
            <person name="Theissen G."/>
            <person name="Ulvskov P."/>
            <person name="Wakazuki S."/>
            <person name="Weng J.K."/>
            <person name="Willats W.W."/>
            <person name="Wipf D."/>
            <person name="Wolf P.G."/>
            <person name="Yang L."/>
            <person name="Zimmer A.D."/>
            <person name="Zhu Q."/>
            <person name="Mitros T."/>
            <person name="Hellsten U."/>
            <person name="Loque D."/>
            <person name="Otillar R."/>
            <person name="Salamov A."/>
            <person name="Schmutz J."/>
            <person name="Shapiro H."/>
            <person name="Lindquist E."/>
            <person name="Lucas S."/>
            <person name="Rokhsar D."/>
            <person name="Grigoriev I.V."/>
        </authorList>
    </citation>
    <scope>NUCLEOTIDE SEQUENCE [LARGE SCALE GENOMIC DNA]</scope>
</reference>
<dbReference type="InterPro" id="IPR038409">
    <property type="entry name" value="Ycf54-like_sf"/>
</dbReference>
<sequence>MSANCLVGKITYQFEKFSSSVPDCRSTKLATHEDSGPSLAASKHGVNETEWRGGGGLAQQCCSNFVSHILQQWAIRCQVKFQVYWTSRLPEEAVSLLAGQRAGRGAFAGALYGERNKEQDIWLVIKPKFMEKFPELPARLIRPAVGLISTDPVWIT</sequence>
<evidence type="ECO:0000256" key="1">
    <source>
        <dbReference type="ARBA" id="ARBA00043978"/>
    </source>
</evidence>
<dbReference type="PANTHER" id="PTHR35319">
    <property type="match status" value="1"/>
</dbReference>
<proteinExistence type="inferred from homology"/>
<organism evidence="3">
    <name type="scientific">Selaginella moellendorffii</name>
    <name type="common">Spikemoss</name>
    <dbReference type="NCBI Taxonomy" id="88036"/>
    <lineage>
        <taxon>Eukaryota</taxon>
        <taxon>Viridiplantae</taxon>
        <taxon>Streptophyta</taxon>
        <taxon>Embryophyta</taxon>
        <taxon>Tracheophyta</taxon>
        <taxon>Lycopodiopsida</taxon>
        <taxon>Selaginellales</taxon>
        <taxon>Selaginellaceae</taxon>
        <taxon>Selaginella</taxon>
    </lineage>
</organism>
<dbReference type="PANTHER" id="PTHR35319:SF2">
    <property type="entry name" value="YCF54"/>
    <property type="match status" value="1"/>
</dbReference>
<dbReference type="InParanoid" id="D8S022"/>
<dbReference type="HOGENOM" id="CLU_1689736_0_0_1"/>
<accession>D8S022</accession>